<evidence type="ECO:0000313" key="1">
    <source>
        <dbReference type="EMBL" id="KIM92102.1"/>
    </source>
</evidence>
<reference evidence="1 2" key="1">
    <citation type="submission" date="2014-04" db="EMBL/GenBank/DDBJ databases">
        <authorList>
            <consortium name="DOE Joint Genome Institute"/>
            <person name="Kuo A."/>
            <person name="Tarkka M."/>
            <person name="Buscot F."/>
            <person name="Kohler A."/>
            <person name="Nagy L.G."/>
            <person name="Floudas D."/>
            <person name="Copeland A."/>
            <person name="Barry K.W."/>
            <person name="Cichocki N."/>
            <person name="Veneault-Fourrey C."/>
            <person name="LaButti K."/>
            <person name="Lindquist E.A."/>
            <person name="Lipzen A."/>
            <person name="Lundell T."/>
            <person name="Morin E."/>
            <person name="Murat C."/>
            <person name="Sun H."/>
            <person name="Tunlid A."/>
            <person name="Henrissat B."/>
            <person name="Grigoriev I.V."/>
            <person name="Hibbett D.S."/>
            <person name="Martin F."/>
            <person name="Nordberg H.P."/>
            <person name="Cantor M.N."/>
            <person name="Hua S.X."/>
        </authorList>
    </citation>
    <scope>NUCLEOTIDE SEQUENCE [LARGE SCALE GENOMIC DNA]</scope>
    <source>
        <strain evidence="1 2">F 1598</strain>
    </source>
</reference>
<dbReference type="HOGENOM" id="CLU_2513424_0_0_1"/>
<evidence type="ECO:0000313" key="2">
    <source>
        <dbReference type="Proteomes" id="UP000054166"/>
    </source>
</evidence>
<organism evidence="1 2">
    <name type="scientific">Piloderma croceum (strain F 1598)</name>
    <dbReference type="NCBI Taxonomy" id="765440"/>
    <lineage>
        <taxon>Eukaryota</taxon>
        <taxon>Fungi</taxon>
        <taxon>Dikarya</taxon>
        <taxon>Basidiomycota</taxon>
        <taxon>Agaricomycotina</taxon>
        <taxon>Agaricomycetes</taxon>
        <taxon>Agaricomycetidae</taxon>
        <taxon>Atheliales</taxon>
        <taxon>Atheliaceae</taxon>
        <taxon>Piloderma</taxon>
    </lineage>
</organism>
<keyword evidence="2" id="KW-1185">Reference proteome</keyword>
<accession>A0A0C3CR50</accession>
<name>A0A0C3CR50_PILCF</name>
<sequence>MGLKFFLAGVTTSCTVPAVLSTKWTWQHRNIFIDVYYLWAGVLTGTCRLLSTAYRWITTAAIQAQYSDWEEAKLYALFPCRDSTY</sequence>
<dbReference type="InParanoid" id="A0A0C3CR50"/>
<dbReference type="EMBL" id="KN832970">
    <property type="protein sequence ID" value="KIM92102.1"/>
    <property type="molecule type" value="Genomic_DNA"/>
</dbReference>
<reference evidence="2" key="2">
    <citation type="submission" date="2015-01" db="EMBL/GenBank/DDBJ databases">
        <title>Evolutionary Origins and Diversification of the Mycorrhizal Mutualists.</title>
        <authorList>
            <consortium name="DOE Joint Genome Institute"/>
            <consortium name="Mycorrhizal Genomics Consortium"/>
            <person name="Kohler A."/>
            <person name="Kuo A."/>
            <person name="Nagy L.G."/>
            <person name="Floudas D."/>
            <person name="Copeland A."/>
            <person name="Barry K.W."/>
            <person name="Cichocki N."/>
            <person name="Veneault-Fourrey C."/>
            <person name="LaButti K."/>
            <person name="Lindquist E.A."/>
            <person name="Lipzen A."/>
            <person name="Lundell T."/>
            <person name="Morin E."/>
            <person name="Murat C."/>
            <person name="Riley R."/>
            <person name="Ohm R."/>
            <person name="Sun H."/>
            <person name="Tunlid A."/>
            <person name="Henrissat B."/>
            <person name="Grigoriev I.V."/>
            <person name="Hibbett D.S."/>
            <person name="Martin F."/>
        </authorList>
    </citation>
    <scope>NUCLEOTIDE SEQUENCE [LARGE SCALE GENOMIC DNA]</scope>
    <source>
        <strain evidence="2">F 1598</strain>
    </source>
</reference>
<gene>
    <name evidence="1" type="ORF">PILCRDRAFT_810121</name>
</gene>
<dbReference type="AlphaFoldDB" id="A0A0C3CR50"/>
<protein>
    <submittedName>
        <fullName evidence="1">Uncharacterized protein</fullName>
    </submittedName>
</protein>
<proteinExistence type="predicted"/>
<dbReference type="Proteomes" id="UP000054166">
    <property type="component" value="Unassembled WGS sequence"/>
</dbReference>